<keyword evidence="6" id="KW-0812">Transmembrane</keyword>
<keyword evidence="1 5" id="KW-0479">Metal-binding</keyword>
<reference evidence="8" key="1">
    <citation type="submission" date="2014-05" db="EMBL/GenBank/DDBJ databases">
        <title>The transcriptome of the halophilic microalga Tetraselmis sp. GSL018 isolated from the Great Salt Lake, Utah.</title>
        <authorList>
            <person name="Jinkerson R.E."/>
            <person name="D'Adamo S."/>
            <person name="Posewitz M.C."/>
        </authorList>
    </citation>
    <scope>NUCLEOTIDE SEQUENCE</scope>
    <source>
        <strain evidence="8">GSL018</strain>
    </source>
</reference>
<evidence type="ECO:0000259" key="7">
    <source>
        <dbReference type="PROSITE" id="PS51845"/>
    </source>
</evidence>
<dbReference type="GO" id="GO:0007165">
    <property type="term" value="P:signal transduction"/>
    <property type="evidence" value="ECO:0007669"/>
    <property type="project" value="InterPro"/>
</dbReference>
<keyword evidence="6" id="KW-0472">Membrane</keyword>
<name>A0A061RKL9_9CHLO</name>
<dbReference type="PRINTS" id="PR00387">
    <property type="entry name" value="PDIESTERASE1"/>
</dbReference>
<dbReference type="InterPro" id="IPR036971">
    <property type="entry name" value="PDEase_catalytic_dom_sf"/>
</dbReference>
<proteinExistence type="predicted"/>
<feature type="binding site" evidence="4">
    <location>
        <begin position="271"/>
        <end position="275"/>
    </location>
    <ligand>
        <name>AMP</name>
        <dbReference type="ChEBI" id="CHEBI:456215"/>
    </ligand>
</feature>
<feature type="binding site" evidence="5">
    <location>
        <position position="315"/>
    </location>
    <ligand>
        <name>Zn(2+)</name>
        <dbReference type="ChEBI" id="CHEBI:29105"/>
        <label>1</label>
    </ligand>
</feature>
<feature type="binding site" evidence="5">
    <location>
        <position position="437"/>
    </location>
    <ligand>
        <name>Zn(2+)</name>
        <dbReference type="ChEBI" id="CHEBI:29105"/>
        <label>1</label>
    </ligand>
</feature>
<sequence length="560" mass="62164">MVYPEVPRDDMGASFPWIKVIAAGSSMVIALLLLAAILLQRNRRLSKRIAQISNTASGRLDLESPLAKMLDFLHRYHSSAWHVSLGPLHLSVGRGVPTADQAASLQDLIAGSFEHLNTPDFRKQMQDAGTYSNAIIRFLYHSTAGDNDESEVESLAASAEFQTLQSKRERAELEDSSGQWATPLFITPDLELTAVTIPPGLRGIIAHDYFLDFISPDAPARQCASPLAAVVKGAVEALELHKTALRSPGSVEALLNYALRIEQGYADEGYHCKLHAADVTNRVVSIIRACGLYSSDNAHDSQFVMAVLLAAAIHDYKHPQVNNQFLVTESAPVAVSFNDQSVTEMHSLREALSIITNDESINFQRGWKDRDFSLSVRKHVIQLVLATDMSRHFDIVAQFKALILQNDDLAKAPGRKWDIMNSKQKLITLQMALKVSDIGHCCLPWEQHQKWSLRLQEEFFKQGDMERKRGKKVSALMDRNKPGAADPGNQAGFYDVIVIPFLEAWTMAFPEVNALLHEAESNLAKWRALRDGELEIGMSSINPKTDCCNNRVVPISNCKS</sequence>
<gene>
    <name evidence="8" type="ORF">TSPGSL018_2783</name>
</gene>
<evidence type="ECO:0000256" key="4">
    <source>
        <dbReference type="PIRSR" id="PIRSR623088-2"/>
    </source>
</evidence>
<dbReference type="Pfam" id="PF00233">
    <property type="entry name" value="PDEase_I"/>
    <property type="match status" value="1"/>
</dbReference>
<evidence type="ECO:0000313" key="8">
    <source>
        <dbReference type="EMBL" id="JAC71056.1"/>
    </source>
</evidence>
<dbReference type="EMBL" id="GBEZ01015076">
    <property type="protein sequence ID" value="JAC71056.1"/>
    <property type="molecule type" value="Transcribed_RNA"/>
</dbReference>
<evidence type="ECO:0000256" key="1">
    <source>
        <dbReference type="ARBA" id="ARBA00022723"/>
    </source>
</evidence>
<organism evidence="8">
    <name type="scientific">Tetraselmis sp. GSL018</name>
    <dbReference type="NCBI Taxonomy" id="582737"/>
    <lineage>
        <taxon>Eukaryota</taxon>
        <taxon>Viridiplantae</taxon>
        <taxon>Chlorophyta</taxon>
        <taxon>core chlorophytes</taxon>
        <taxon>Chlorodendrophyceae</taxon>
        <taxon>Chlorodendrales</taxon>
        <taxon>Chlorodendraceae</taxon>
        <taxon>Tetraselmis</taxon>
    </lineage>
</organism>
<feature type="domain" description="PDEase" evidence="7">
    <location>
        <begin position="193"/>
        <end position="533"/>
    </location>
</feature>
<feature type="binding site" evidence="4">
    <location>
        <position position="315"/>
    </location>
    <ligand>
        <name>AMP</name>
        <dbReference type="ChEBI" id="CHEBI:456215"/>
    </ligand>
</feature>
<keyword evidence="6" id="KW-1133">Transmembrane helix</keyword>
<dbReference type="SUPFAM" id="SSF109604">
    <property type="entry name" value="HD-domain/PDEase-like"/>
    <property type="match status" value="1"/>
</dbReference>
<dbReference type="AlphaFoldDB" id="A0A061RKL9"/>
<dbReference type="InterPro" id="IPR002073">
    <property type="entry name" value="PDEase_catalytic_dom"/>
</dbReference>
<dbReference type="GO" id="GO:0046872">
    <property type="term" value="F:metal ion binding"/>
    <property type="evidence" value="ECO:0007669"/>
    <property type="project" value="UniProtKB-KW"/>
</dbReference>
<dbReference type="PANTHER" id="PTHR11347">
    <property type="entry name" value="CYCLIC NUCLEOTIDE PHOSPHODIESTERASE"/>
    <property type="match status" value="1"/>
</dbReference>
<feature type="binding site" evidence="4">
    <location>
        <position position="490"/>
    </location>
    <ligand>
        <name>AMP</name>
        <dbReference type="ChEBI" id="CHEBI:456215"/>
    </ligand>
</feature>
<feature type="binding site" evidence="4">
    <location>
        <position position="437"/>
    </location>
    <ligand>
        <name>AMP</name>
        <dbReference type="ChEBI" id="CHEBI:456215"/>
    </ligand>
</feature>
<keyword evidence="2" id="KW-0378">Hydrolase</keyword>
<evidence type="ECO:0000256" key="5">
    <source>
        <dbReference type="PIRSR" id="PIRSR623088-3"/>
    </source>
</evidence>
<feature type="binding site" evidence="5">
    <location>
        <position position="275"/>
    </location>
    <ligand>
        <name>Zn(2+)</name>
        <dbReference type="ChEBI" id="CHEBI:29105"/>
        <label>1</label>
    </ligand>
</feature>
<feature type="binding site" evidence="5">
    <location>
        <position position="315"/>
    </location>
    <ligand>
        <name>Zn(2+)</name>
        <dbReference type="ChEBI" id="CHEBI:29105"/>
        <label>2</label>
    </ligand>
</feature>
<evidence type="ECO:0000256" key="6">
    <source>
        <dbReference type="SAM" id="Phobius"/>
    </source>
</evidence>
<evidence type="ECO:0000256" key="3">
    <source>
        <dbReference type="PIRSR" id="PIRSR623088-1"/>
    </source>
</evidence>
<feature type="active site" description="Proton donor" evidence="3">
    <location>
        <position position="271"/>
    </location>
</feature>
<accession>A0A061RKL9</accession>
<feature type="binding site" evidence="5">
    <location>
        <position position="314"/>
    </location>
    <ligand>
        <name>Zn(2+)</name>
        <dbReference type="ChEBI" id="CHEBI:29105"/>
        <label>1</label>
    </ligand>
</feature>
<dbReference type="InterPro" id="IPR023088">
    <property type="entry name" value="PDEase"/>
</dbReference>
<protein>
    <submittedName>
        <fullName evidence="8">3 5-cyclic nucleotide phosphodiesterase</fullName>
    </submittedName>
</protein>
<evidence type="ECO:0000256" key="2">
    <source>
        <dbReference type="ARBA" id="ARBA00022801"/>
    </source>
</evidence>
<dbReference type="GO" id="GO:0004114">
    <property type="term" value="F:3',5'-cyclic-nucleotide phosphodiesterase activity"/>
    <property type="evidence" value="ECO:0007669"/>
    <property type="project" value="InterPro"/>
</dbReference>
<dbReference type="Gene3D" id="1.10.1300.10">
    <property type="entry name" value="3'5'-cyclic nucleotide phosphodiesterase, catalytic domain"/>
    <property type="match status" value="1"/>
</dbReference>
<feature type="transmembrane region" description="Helical" evidence="6">
    <location>
        <begin position="20"/>
        <end position="39"/>
    </location>
</feature>
<dbReference type="PROSITE" id="PS51845">
    <property type="entry name" value="PDEASE_I_2"/>
    <property type="match status" value="1"/>
</dbReference>